<evidence type="ECO:0000256" key="1">
    <source>
        <dbReference type="SAM" id="MobiDB-lite"/>
    </source>
</evidence>
<dbReference type="EMBL" id="LR797138">
    <property type="protein sequence ID" value="CAB4189206.1"/>
    <property type="molecule type" value="Genomic_DNA"/>
</dbReference>
<reference evidence="3" key="1">
    <citation type="submission" date="2020-05" db="EMBL/GenBank/DDBJ databases">
        <authorList>
            <person name="Chiriac C."/>
            <person name="Salcher M."/>
            <person name="Ghai R."/>
            <person name="Kavagutti S V."/>
        </authorList>
    </citation>
    <scope>NUCLEOTIDE SEQUENCE</scope>
</reference>
<sequence length="178" mass="19721">MSYDGQFADTMYSETMDEMADRFLDDDNLSAMSAKTAAIAAVRPARKMSPKTPSVRLTGEPFADLKAILTTDGGKKMLAEITDQLEKQHDQGWSQGSVRLAAEIARRVTPTDAEMPDATGAFKLNNDLVPAIARLTLHDRPEWRGWLEVRRMAGESQEMAEAYNTPGSDLEDPRLSWA</sequence>
<proteinExistence type="predicted"/>
<evidence type="ECO:0000313" key="3">
    <source>
        <dbReference type="EMBL" id="CAB4189206.1"/>
    </source>
</evidence>
<feature type="region of interest" description="Disordered" evidence="1">
    <location>
        <begin position="157"/>
        <end position="178"/>
    </location>
</feature>
<protein>
    <submittedName>
        <fullName evidence="3">Uncharacterized protein</fullName>
    </submittedName>
</protein>
<name>A0A6J5R3C3_9CAUD</name>
<organism evidence="3">
    <name type="scientific">uncultured Caudovirales phage</name>
    <dbReference type="NCBI Taxonomy" id="2100421"/>
    <lineage>
        <taxon>Viruses</taxon>
        <taxon>Duplodnaviria</taxon>
        <taxon>Heunggongvirae</taxon>
        <taxon>Uroviricota</taxon>
        <taxon>Caudoviricetes</taxon>
        <taxon>Peduoviridae</taxon>
        <taxon>Maltschvirus</taxon>
        <taxon>Maltschvirus maltsch</taxon>
    </lineage>
</organism>
<dbReference type="EMBL" id="LR796430">
    <property type="protein sequence ID" value="CAB4144284.1"/>
    <property type="molecule type" value="Genomic_DNA"/>
</dbReference>
<evidence type="ECO:0000313" key="2">
    <source>
        <dbReference type="EMBL" id="CAB4144284.1"/>
    </source>
</evidence>
<accession>A0A6J5R3C3</accession>
<gene>
    <name evidence="3" type="ORF">UFOVP1189_5</name>
    <name evidence="2" type="ORF">UFOVP464_29</name>
</gene>